<reference evidence="3" key="1">
    <citation type="submission" date="2016-06" db="EMBL/GenBank/DDBJ databases">
        <title>Parallel loss of symbiosis genes in relatives of nitrogen-fixing non-legume Parasponia.</title>
        <authorList>
            <person name="Van Velzen R."/>
            <person name="Holmer R."/>
            <person name="Bu F."/>
            <person name="Rutten L."/>
            <person name="Van Zeijl A."/>
            <person name="Liu W."/>
            <person name="Santuari L."/>
            <person name="Cao Q."/>
            <person name="Sharma T."/>
            <person name="Shen D."/>
            <person name="Roswanjaya Y."/>
            <person name="Wardhani T."/>
            <person name="Kalhor M.S."/>
            <person name="Jansen J."/>
            <person name="Van den Hoogen J."/>
            <person name="Gungor B."/>
            <person name="Hartog M."/>
            <person name="Hontelez J."/>
            <person name="Verver J."/>
            <person name="Yang W.-C."/>
            <person name="Schijlen E."/>
            <person name="Repin R."/>
            <person name="Schilthuizen M."/>
            <person name="Schranz E."/>
            <person name="Heidstra R."/>
            <person name="Miyata K."/>
            <person name="Fedorova E."/>
            <person name="Kohlen W."/>
            <person name="Bisseling T."/>
            <person name="Smit S."/>
            <person name="Geurts R."/>
        </authorList>
    </citation>
    <scope>NUCLEOTIDE SEQUENCE [LARGE SCALE GENOMIC DNA]</scope>
    <source>
        <strain evidence="3">cv. RG33-2</strain>
    </source>
</reference>
<feature type="region of interest" description="Disordered" evidence="1">
    <location>
        <begin position="1"/>
        <end position="45"/>
    </location>
</feature>
<keyword evidence="3" id="KW-1185">Reference proteome</keyword>
<name>A0A2P5EWH2_TREOI</name>
<gene>
    <name evidence="2" type="ORF">TorRG33x02_144040</name>
</gene>
<dbReference type="EMBL" id="JXTC01000089">
    <property type="protein sequence ID" value="PON89881.1"/>
    <property type="molecule type" value="Genomic_DNA"/>
</dbReference>
<dbReference type="AlphaFoldDB" id="A0A2P5EWH2"/>
<accession>A0A2P5EWH2</accession>
<protein>
    <submittedName>
        <fullName evidence="2">Uncharacterized protein</fullName>
    </submittedName>
</protein>
<comment type="caution">
    <text evidence="2">The sequence shown here is derived from an EMBL/GenBank/DDBJ whole genome shotgun (WGS) entry which is preliminary data.</text>
</comment>
<dbReference type="OrthoDB" id="10356177at2759"/>
<sequence>MTEHERCINGDDDVEARRLEPGEKGASSINKKAASQKEESAFDERRSPVLQGLLPSSRSPSLIVVLFFSGLALISIQR</sequence>
<feature type="compositionally biased region" description="Basic and acidic residues" evidence="1">
    <location>
        <begin position="1"/>
        <end position="23"/>
    </location>
</feature>
<evidence type="ECO:0000313" key="2">
    <source>
        <dbReference type="EMBL" id="PON89881.1"/>
    </source>
</evidence>
<evidence type="ECO:0000256" key="1">
    <source>
        <dbReference type="SAM" id="MobiDB-lite"/>
    </source>
</evidence>
<organism evidence="2 3">
    <name type="scientific">Trema orientale</name>
    <name type="common">Charcoal tree</name>
    <name type="synonym">Celtis orientalis</name>
    <dbReference type="NCBI Taxonomy" id="63057"/>
    <lineage>
        <taxon>Eukaryota</taxon>
        <taxon>Viridiplantae</taxon>
        <taxon>Streptophyta</taxon>
        <taxon>Embryophyta</taxon>
        <taxon>Tracheophyta</taxon>
        <taxon>Spermatophyta</taxon>
        <taxon>Magnoliopsida</taxon>
        <taxon>eudicotyledons</taxon>
        <taxon>Gunneridae</taxon>
        <taxon>Pentapetalae</taxon>
        <taxon>rosids</taxon>
        <taxon>fabids</taxon>
        <taxon>Rosales</taxon>
        <taxon>Cannabaceae</taxon>
        <taxon>Trema</taxon>
    </lineage>
</organism>
<proteinExistence type="predicted"/>
<feature type="compositionally biased region" description="Basic and acidic residues" evidence="1">
    <location>
        <begin position="35"/>
        <end position="45"/>
    </location>
</feature>
<dbReference type="Proteomes" id="UP000237000">
    <property type="component" value="Unassembled WGS sequence"/>
</dbReference>
<evidence type="ECO:0000313" key="3">
    <source>
        <dbReference type="Proteomes" id="UP000237000"/>
    </source>
</evidence>
<dbReference type="InParanoid" id="A0A2P5EWH2"/>